<protein>
    <submittedName>
        <fullName evidence="1">Uncharacterized protein</fullName>
    </submittedName>
</protein>
<gene>
    <name evidence="1" type="ORF">GSOID_T00029960001</name>
</gene>
<sequence length="87" mass="10342">MKIFLTFFAISSARFLENSTSTKTDKQMLILIDSDLAEKRIFYEERPLDLQKILGKREKNYNFGPLKNKNSRTKRRKFINCALTDYQ</sequence>
<accession>E4YN56</accession>
<name>E4YN56_OIKDI</name>
<organism evidence="1">
    <name type="scientific">Oikopleura dioica</name>
    <name type="common">Tunicate</name>
    <dbReference type="NCBI Taxonomy" id="34765"/>
    <lineage>
        <taxon>Eukaryota</taxon>
        <taxon>Metazoa</taxon>
        <taxon>Chordata</taxon>
        <taxon>Tunicata</taxon>
        <taxon>Appendicularia</taxon>
        <taxon>Copelata</taxon>
        <taxon>Oikopleuridae</taxon>
        <taxon>Oikopleura</taxon>
    </lineage>
</organism>
<dbReference type="AlphaFoldDB" id="E4YN56"/>
<dbReference type="EMBL" id="FN654867">
    <property type="protein sequence ID" value="CBY36910.1"/>
    <property type="molecule type" value="Genomic_DNA"/>
</dbReference>
<evidence type="ECO:0000313" key="1">
    <source>
        <dbReference type="EMBL" id="CBY36910.1"/>
    </source>
</evidence>
<proteinExistence type="predicted"/>
<dbReference type="Proteomes" id="UP000011014">
    <property type="component" value="Unassembled WGS sequence"/>
</dbReference>
<reference evidence="1" key="1">
    <citation type="journal article" date="2010" name="Science">
        <title>Plasticity of animal genome architecture unmasked by rapid evolution of a pelagic tunicate.</title>
        <authorList>
            <person name="Denoeud F."/>
            <person name="Henriet S."/>
            <person name="Mungpakdee S."/>
            <person name="Aury J.M."/>
            <person name="Da Silva C."/>
            <person name="Brinkmann H."/>
            <person name="Mikhaleva J."/>
            <person name="Olsen L.C."/>
            <person name="Jubin C."/>
            <person name="Canestro C."/>
            <person name="Bouquet J.M."/>
            <person name="Danks G."/>
            <person name="Poulain J."/>
            <person name="Campsteijn C."/>
            <person name="Adamski M."/>
            <person name="Cross I."/>
            <person name="Yadetie F."/>
            <person name="Muffato M."/>
            <person name="Louis A."/>
            <person name="Butcher S."/>
            <person name="Tsagkogeorga G."/>
            <person name="Konrad A."/>
            <person name="Singh S."/>
            <person name="Jensen M.F."/>
            <person name="Cong E.H."/>
            <person name="Eikeseth-Otteraa H."/>
            <person name="Noel B."/>
            <person name="Anthouard V."/>
            <person name="Porcel B.M."/>
            <person name="Kachouri-Lafond R."/>
            <person name="Nishino A."/>
            <person name="Ugolini M."/>
            <person name="Chourrout P."/>
            <person name="Nishida H."/>
            <person name="Aasland R."/>
            <person name="Huzurbazar S."/>
            <person name="Westhof E."/>
            <person name="Delsuc F."/>
            <person name="Lehrach H."/>
            <person name="Reinhardt R."/>
            <person name="Weissenbach J."/>
            <person name="Roy S.W."/>
            <person name="Artiguenave F."/>
            <person name="Postlethwait J.H."/>
            <person name="Manak J.R."/>
            <person name="Thompson E.M."/>
            <person name="Jaillon O."/>
            <person name="Du Pasquier L."/>
            <person name="Boudinot P."/>
            <person name="Liberles D.A."/>
            <person name="Volff J.N."/>
            <person name="Philippe H."/>
            <person name="Lenhard B."/>
            <person name="Roest Crollius H."/>
            <person name="Wincker P."/>
            <person name="Chourrout D."/>
        </authorList>
    </citation>
    <scope>NUCLEOTIDE SEQUENCE [LARGE SCALE GENOMIC DNA]</scope>
</reference>